<dbReference type="Proteomes" id="UP000075243">
    <property type="component" value="Unassembled WGS sequence"/>
</dbReference>
<reference evidence="1" key="1">
    <citation type="journal article" date="2012" name="Nat. Biotechnol.">
        <title>Draft genome sequence of pigeonpea (Cajanus cajan), an orphan legume crop of resource-poor farmers.</title>
        <authorList>
            <person name="Varshney R.K."/>
            <person name="Chen W."/>
            <person name="Li Y."/>
            <person name="Bharti A.K."/>
            <person name="Saxena R.K."/>
            <person name="Schlueter J.A."/>
            <person name="Donoghue M.T."/>
            <person name="Azam S."/>
            <person name="Fan G."/>
            <person name="Whaley A.M."/>
            <person name="Farmer A.D."/>
            <person name="Sheridan J."/>
            <person name="Iwata A."/>
            <person name="Tuteja R."/>
            <person name="Penmetsa R.V."/>
            <person name="Wu W."/>
            <person name="Upadhyaya H.D."/>
            <person name="Yang S.P."/>
            <person name="Shah T."/>
            <person name="Saxena K.B."/>
            <person name="Michael T."/>
            <person name="McCombie W.R."/>
            <person name="Yang B."/>
            <person name="Zhang G."/>
            <person name="Yang H."/>
            <person name="Wang J."/>
            <person name="Spillane C."/>
            <person name="Cook D.R."/>
            <person name="May G.D."/>
            <person name="Xu X."/>
            <person name="Jackson S.A."/>
        </authorList>
    </citation>
    <scope>NUCLEOTIDE SEQUENCE [LARGE SCALE GENOMIC DNA]</scope>
</reference>
<proteinExistence type="predicted"/>
<dbReference type="Gramene" id="C.cajan_47652.t">
    <property type="protein sequence ID" value="C.cajan_47652.t.cds1"/>
    <property type="gene ID" value="C.cajan_47652"/>
</dbReference>
<accession>A0A151UH61</accession>
<keyword evidence="2" id="KW-1185">Reference proteome</keyword>
<sequence>MDKNENKTLHLTFNTTGWEKDQPIVDDDVIQKIGEEMKSGVMKFGLKIEAEVEFELNLTNVPMVMHPYCSNLEVDLAPLQRGEVSTFDNVGKVKECLDPFEDQWYMSA</sequence>
<protein>
    <submittedName>
        <fullName evidence="1">Uncharacterized protein</fullName>
    </submittedName>
</protein>
<evidence type="ECO:0000313" key="2">
    <source>
        <dbReference type="Proteomes" id="UP000075243"/>
    </source>
</evidence>
<dbReference type="AlphaFoldDB" id="A0A151UH61"/>
<dbReference type="EMBL" id="AGCT01055872">
    <property type="protein sequence ID" value="KYP78620.1"/>
    <property type="molecule type" value="Genomic_DNA"/>
</dbReference>
<name>A0A151UH61_CAJCA</name>
<comment type="caution">
    <text evidence="1">The sequence shown here is derived from an EMBL/GenBank/DDBJ whole genome shotgun (WGS) entry which is preliminary data.</text>
</comment>
<organism evidence="1 2">
    <name type="scientific">Cajanus cajan</name>
    <name type="common">Pigeon pea</name>
    <name type="synonym">Cajanus indicus</name>
    <dbReference type="NCBI Taxonomy" id="3821"/>
    <lineage>
        <taxon>Eukaryota</taxon>
        <taxon>Viridiplantae</taxon>
        <taxon>Streptophyta</taxon>
        <taxon>Embryophyta</taxon>
        <taxon>Tracheophyta</taxon>
        <taxon>Spermatophyta</taxon>
        <taxon>Magnoliopsida</taxon>
        <taxon>eudicotyledons</taxon>
        <taxon>Gunneridae</taxon>
        <taxon>Pentapetalae</taxon>
        <taxon>rosids</taxon>
        <taxon>fabids</taxon>
        <taxon>Fabales</taxon>
        <taxon>Fabaceae</taxon>
        <taxon>Papilionoideae</taxon>
        <taxon>50 kb inversion clade</taxon>
        <taxon>NPAAA clade</taxon>
        <taxon>indigoferoid/millettioid clade</taxon>
        <taxon>Phaseoleae</taxon>
        <taxon>Cajanus</taxon>
    </lineage>
</organism>
<gene>
    <name evidence="1" type="ORF">KK1_049765</name>
</gene>
<evidence type="ECO:0000313" key="1">
    <source>
        <dbReference type="EMBL" id="KYP78620.1"/>
    </source>
</evidence>